<dbReference type="AlphaFoldDB" id="Q3ACE7"/>
<organism evidence="1 2">
    <name type="scientific">Carboxydothermus hydrogenoformans (strain ATCC BAA-161 / DSM 6008 / Z-2901)</name>
    <dbReference type="NCBI Taxonomy" id="246194"/>
    <lineage>
        <taxon>Bacteria</taxon>
        <taxon>Bacillati</taxon>
        <taxon>Bacillota</taxon>
        <taxon>Clostridia</taxon>
        <taxon>Thermoanaerobacterales</taxon>
        <taxon>Thermoanaerobacteraceae</taxon>
        <taxon>Carboxydothermus</taxon>
    </lineage>
</organism>
<dbReference type="HOGENOM" id="CLU_3213978_0_0_9"/>
<dbReference type="InParanoid" id="Q3ACE7"/>
<dbReference type="EMBL" id="CP000141">
    <property type="protein sequence ID" value="ABB15804.1"/>
    <property type="molecule type" value="Genomic_DNA"/>
</dbReference>
<dbReference type="Proteomes" id="UP000002706">
    <property type="component" value="Chromosome"/>
</dbReference>
<sequence>MKCREMEEEIGFNYTSWGVDQQLHPHFSTMKNVLEGENGKWKKL</sequence>
<name>Q3ACE7_CARHZ</name>
<accession>Q3ACE7</accession>
<proteinExistence type="predicted"/>
<protein>
    <submittedName>
        <fullName evidence="1">Uncharacterized protein</fullName>
    </submittedName>
</protein>
<keyword evidence="2" id="KW-1185">Reference proteome</keyword>
<evidence type="ECO:0000313" key="2">
    <source>
        <dbReference type="Proteomes" id="UP000002706"/>
    </source>
</evidence>
<evidence type="ECO:0000313" key="1">
    <source>
        <dbReference type="EMBL" id="ABB15804.1"/>
    </source>
</evidence>
<dbReference type="KEGG" id="chy:CHY_1354"/>
<reference evidence="1 2" key="1">
    <citation type="journal article" date="2005" name="PLoS Genet.">
        <title>Life in hot carbon monoxide: the complete genome sequence of Carboxydothermus hydrogenoformans Z-2901.</title>
        <authorList>
            <person name="Wu M."/>
            <person name="Ren Q."/>
            <person name="Durkin A.S."/>
            <person name="Daugherty S.C."/>
            <person name="Brinkac L.M."/>
            <person name="Dodson R.J."/>
            <person name="Madupu R."/>
            <person name="Sullivan S.A."/>
            <person name="Kolonay J.F."/>
            <person name="Haft D.H."/>
            <person name="Nelson W.C."/>
            <person name="Tallon L.J."/>
            <person name="Jones K.M."/>
            <person name="Ulrich L.E."/>
            <person name="Gonzalez J.M."/>
            <person name="Zhulin I.B."/>
            <person name="Robb F.T."/>
            <person name="Eisen J.A."/>
        </authorList>
    </citation>
    <scope>NUCLEOTIDE SEQUENCE [LARGE SCALE GENOMIC DNA]</scope>
    <source>
        <strain evidence="2">ATCC BAA-161 / DSM 6008 / Z-2901</strain>
    </source>
</reference>
<gene>
    <name evidence="1" type="ordered locus">CHY_1354</name>
</gene>